<dbReference type="GO" id="GO:0006508">
    <property type="term" value="P:proteolysis"/>
    <property type="evidence" value="ECO:0007669"/>
    <property type="project" value="InterPro"/>
</dbReference>
<name>X1TJU5_9ZZZZ</name>
<protein>
    <recommendedName>
        <fullName evidence="1">Dipeptidylpeptidase IV N-terminal domain-containing protein</fullName>
    </recommendedName>
</protein>
<dbReference type="PANTHER" id="PTHR11731:SF193">
    <property type="entry name" value="DIPEPTIDYL PEPTIDASE 9"/>
    <property type="match status" value="1"/>
</dbReference>
<comment type="caution">
    <text evidence="2">The sequence shown here is derived from an EMBL/GenBank/DDBJ whole genome shotgun (WGS) entry which is preliminary data.</text>
</comment>
<dbReference type="Gene3D" id="2.140.10.30">
    <property type="entry name" value="Dipeptidylpeptidase IV, N-terminal domain"/>
    <property type="match status" value="1"/>
</dbReference>
<sequence>MQDKNVFGTVVSPDGRFVAYRLTRQPANAKNTIVPNYVTESGFTTDINSRTKVGAQQTSSELFIFDRERDTVLLVKADAIPGMADATDFSKDYPARDTGRRRTANRALNFRGPVWNESGSKAVVEARSTDNKDRWILLLDAATGSMKSIDRQRDEAWIAGPGINALPIWLDENTILYQSESTGYSHVYKADVTTGTKTPLTTGKFEVSNLQLSKDKKTLYFVANDAHPGDYQFYRMPLAGGAREKITTIPGINRITLSPDEKNIA</sequence>
<feature type="domain" description="Dipeptidylpeptidase IV N-terminal" evidence="1">
    <location>
        <begin position="114"/>
        <end position="263"/>
    </location>
</feature>
<organism evidence="2">
    <name type="scientific">marine sediment metagenome</name>
    <dbReference type="NCBI Taxonomy" id="412755"/>
    <lineage>
        <taxon>unclassified sequences</taxon>
        <taxon>metagenomes</taxon>
        <taxon>ecological metagenomes</taxon>
    </lineage>
</organism>
<dbReference type="AlphaFoldDB" id="X1TJU5"/>
<gene>
    <name evidence="2" type="ORF">S12H4_30659</name>
</gene>
<evidence type="ECO:0000259" key="1">
    <source>
        <dbReference type="Pfam" id="PF00930"/>
    </source>
</evidence>
<evidence type="ECO:0000313" key="2">
    <source>
        <dbReference type="EMBL" id="GAI91626.1"/>
    </source>
</evidence>
<dbReference type="InterPro" id="IPR002469">
    <property type="entry name" value="Peptidase_S9B_N"/>
</dbReference>
<reference evidence="2" key="1">
    <citation type="journal article" date="2014" name="Front. Microbiol.">
        <title>High frequency of phylogenetically diverse reductive dehalogenase-homologous genes in deep subseafloor sedimentary metagenomes.</title>
        <authorList>
            <person name="Kawai M."/>
            <person name="Futagami T."/>
            <person name="Toyoda A."/>
            <person name="Takaki Y."/>
            <person name="Nishi S."/>
            <person name="Hori S."/>
            <person name="Arai W."/>
            <person name="Tsubouchi T."/>
            <person name="Morono Y."/>
            <person name="Uchiyama I."/>
            <person name="Ito T."/>
            <person name="Fujiyama A."/>
            <person name="Inagaki F."/>
            <person name="Takami H."/>
        </authorList>
    </citation>
    <scope>NUCLEOTIDE SEQUENCE</scope>
    <source>
        <strain evidence="2">Expedition CK06-06</strain>
    </source>
</reference>
<feature type="non-terminal residue" evidence="2">
    <location>
        <position position="265"/>
    </location>
</feature>
<dbReference type="InterPro" id="IPR050278">
    <property type="entry name" value="Serine_Prot_S9B/DPPIV"/>
</dbReference>
<dbReference type="SUPFAM" id="SSF82171">
    <property type="entry name" value="DPP6 N-terminal domain-like"/>
    <property type="match status" value="1"/>
</dbReference>
<accession>X1TJU5</accession>
<proteinExistence type="predicted"/>
<dbReference type="EMBL" id="BARW01017808">
    <property type="protein sequence ID" value="GAI91626.1"/>
    <property type="molecule type" value="Genomic_DNA"/>
</dbReference>
<dbReference type="PANTHER" id="PTHR11731">
    <property type="entry name" value="PROTEASE FAMILY S9B,C DIPEPTIDYL-PEPTIDASE IV-RELATED"/>
    <property type="match status" value="1"/>
</dbReference>
<dbReference type="GO" id="GO:0008239">
    <property type="term" value="F:dipeptidyl-peptidase activity"/>
    <property type="evidence" value="ECO:0007669"/>
    <property type="project" value="TreeGrafter"/>
</dbReference>
<dbReference type="Pfam" id="PF00930">
    <property type="entry name" value="DPPIV_N"/>
    <property type="match status" value="1"/>
</dbReference>